<dbReference type="EMBL" id="CP002987">
    <property type="protein sequence ID" value="AFA48410.1"/>
    <property type="molecule type" value="Genomic_DNA"/>
</dbReference>
<keyword evidence="1" id="KW-0175">Coiled coil</keyword>
<dbReference type="SUPFAM" id="SSF55073">
    <property type="entry name" value="Nucleotide cyclase"/>
    <property type="match status" value="1"/>
</dbReference>
<evidence type="ECO:0000259" key="2">
    <source>
        <dbReference type="PROSITE" id="PS50887"/>
    </source>
</evidence>
<dbReference type="Pfam" id="PF08495">
    <property type="entry name" value="FIST"/>
    <property type="match status" value="1"/>
</dbReference>
<dbReference type="RefSeq" id="WP_014356013.1">
    <property type="nucleotide sequence ID" value="NC_016894.1"/>
</dbReference>
<dbReference type="InterPro" id="IPR000160">
    <property type="entry name" value="GGDEF_dom"/>
</dbReference>
<dbReference type="eggNOG" id="COG3287">
    <property type="taxonomic scope" value="Bacteria"/>
</dbReference>
<dbReference type="AlphaFoldDB" id="H6LH72"/>
<feature type="coiled-coil region" evidence="1">
    <location>
        <begin position="404"/>
        <end position="431"/>
    </location>
</feature>
<dbReference type="InterPro" id="IPR013702">
    <property type="entry name" value="FIST_domain_N"/>
</dbReference>
<evidence type="ECO:0000313" key="3">
    <source>
        <dbReference type="EMBL" id="AFA48410.1"/>
    </source>
</evidence>
<dbReference type="FunFam" id="3.30.70.270:FF:000001">
    <property type="entry name" value="Diguanylate cyclase domain protein"/>
    <property type="match status" value="1"/>
</dbReference>
<dbReference type="InterPro" id="IPR019494">
    <property type="entry name" value="FIST_C"/>
</dbReference>
<dbReference type="Pfam" id="PF00990">
    <property type="entry name" value="GGDEF"/>
    <property type="match status" value="1"/>
</dbReference>
<dbReference type="Proteomes" id="UP000007177">
    <property type="component" value="Chromosome"/>
</dbReference>
<feature type="domain" description="GGDEF" evidence="2">
    <location>
        <begin position="459"/>
        <end position="586"/>
    </location>
</feature>
<dbReference type="Gene3D" id="3.30.70.270">
    <property type="match status" value="1"/>
</dbReference>
<proteinExistence type="predicted"/>
<dbReference type="CDD" id="cd01949">
    <property type="entry name" value="GGDEF"/>
    <property type="match status" value="1"/>
</dbReference>
<dbReference type="KEGG" id="awo:Awo_c16280"/>
<dbReference type="Pfam" id="PF10442">
    <property type="entry name" value="FIST_C"/>
    <property type="match status" value="1"/>
</dbReference>
<dbReference type="PANTHER" id="PTHR45138:SF9">
    <property type="entry name" value="DIGUANYLATE CYCLASE DGCM-RELATED"/>
    <property type="match status" value="1"/>
</dbReference>
<sequence>MISKNLVINSIEELINWVASKEIKIQLDSAASILVQVFSSNCDPEWMLAIESNLRPMMPQAVIAGTTTMGEIAKGKLFIHTTVVAITFFDKARIQGFLRHKDKKEVDLGIAFAQKIETDCQQIAGTMLYATPNTMNVSLFLEGFSTARKGTYPVFGGGAGDYHVVQKPVIMLNGEYTSTGVLAVVFMSDDIQIDVRTYLGWQALSKEMVITESDGLWIKKIDDQPAFDVLNRYLDIQNDDEFFYNVLVFPFLFKRDGINYAMTPIEVNDEKAIKVIMNINEGESVCIGYGNPAIIIEKANDIQNWVRAFNSEAIFLYSCICRRFLLQGEVDLETIPFETIAPTAGFYTYGEIVSQGSQVMFLNATMLAVSMKEGCGKKPKLEAQIEISKTDPRDPFTSQHTRIITRLVNFIKVVTQELEEANEEARRLAEQDYLTKTNNRMKAHEFIKNEIERSKRYELEFSIIMLDMDFFKKVNDTYGHNIGDEILIYLVKLLKLEIRKIDMLSRWGGEEFLIVMPLTDKEGARITAERIRAVVELSLFPNAIKQTCSFGVASYQKGESIEMLIDRADKALYEAKLKGRNCVVTK</sequence>
<reference evidence="3 4" key="2">
    <citation type="journal article" date="2012" name="PLoS ONE">
        <title>An ancient pathway combining carbon dioxide fixation with the generation and utilization of a sodium ion gradient for ATP synthesis.</title>
        <authorList>
            <person name="Poehlein A."/>
            <person name="Schmidt S."/>
            <person name="Kaster A.K."/>
            <person name="Goenrich M."/>
            <person name="Vollmers J."/>
            <person name="Thurmer A."/>
            <person name="Bertsch J."/>
            <person name="Schuchmann K."/>
            <person name="Voigt B."/>
            <person name="Hecker M."/>
            <person name="Daniel R."/>
            <person name="Thauer R.K."/>
            <person name="Gottschalk G."/>
            <person name="Muller V."/>
        </authorList>
    </citation>
    <scope>NUCLEOTIDE SEQUENCE [LARGE SCALE GENOMIC DNA]</scope>
    <source>
        <strain evidence="4">ATCC 29683 / DSM 1030 / JCM 2381 / KCTC 1655 / WB1</strain>
    </source>
</reference>
<accession>H6LH72</accession>
<evidence type="ECO:0000313" key="4">
    <source>
        <dbReference type="Proteomes" id="UP000007177"/>
    </source>
</evidence>
<evidence type="ECO:0000256" key="1">
    <source>
        <dbReference type="SAM" id="Coils"/>
    </source>
</evidence>
<dbReference type="SMART" id="SM00267">
    <property type="entry name" value="GGDEF"/>
    <property type="match status" value="1"/>
</dbReference>
<dbReference type="STRING" id="931626.Awo_c16280"/>
<dbReference type="eggNOG" id="COG3706">
    <property type="taxonomic scope" value="Bacteria"/>
</dbReference>
<keyword evidence="4" id="KW-1185">Reference proteome</keyword>
<dbReference type="PROSITE" id="PS50887">
    <property type="entry name" value="GGDEF"/>
    <property type="match status" value="1"/>
</dbReference>
<organism evidence="3 4">
    <name type="scientific">Acetobacterium woodii (strain ATCC 29683 / DSM 1030 / JCM 2381 / KCTC 1655 / WB1)</name>
    <dbReference type="NCBI Taxonomy" id="931626"/>
    <lineage>
        <taxon>Bacteria</taxon>
        <taxon>Bacillati</taxon>
        <taxon>Bacillota</taxon>
        <taxon>Clostridia</taxon>
        <taxon>Eubacteriales</taxon>
        <taxon>Eubacteriaceae</taxon>
        <taxon>Acetobacterium</taxon>
    </lineage>
</organism>
<name>H6LH72_ACEWD</name>
<reference evidence="4" key="1">
    <citation type="submission" date="2011-07" db="EMBL/GenBank/DDBJ databases">
        <title>Complete genome sequence of Acetobacterium woodii.</title>
        <authorList>
            <person name="Poehlein A."/>
            <person name="Schmidt S."/>
            <person name="Kaster A.-K."/>
            <person name="Goenrich M."/>
            <person name="Vollmers J."/>
            <person name="Thuermer A."/>
            <person name="Gottschalk G."/>
            <person name="Thauer R.K."/>
            <person name="Daniel R."/>
            <person name="Mueller V."/>
        </authorList>
    </citation>
    <scope>NUCLEOTIDE SEQUENCE [LARGE SCALE GENOMIC DNA]</scope>
    <source>
        <strain evidence="4">ATCC 29683 / DSM 1030 / JCM 2381 / KCTC 1655 / WB1</strain>
    </source>
</reference>
<dbReference type="PANTHER" id="PTHR45138">
    <property type="entry name" value="REGULATORY COMPONENTS OF SENSORY TRANSDUCTION SYSTEM"/>
    <property type="match status" value="1"/>
</dbReference>
<dbReference type="InterPro" id="IPR050469">
    <property type="entry name" value="Diguanylate_Cyclase"/>
</dbReference>
<dbReference type="NCBIfam" id="TIGR00254">
    <property type="entry name" value="GGDEF"/>
    <property type="match status" value="1"/>
</dbReference>
<dbReference type="HOGENOM" id="CLU_019400_0_0_9"/>
<gene>
    <name evidence="3" type="ordered locus">Awo_c16280</name>
</gene>
<dbReference type="SMART" id="SM00897">
    <property type="entry name" value="FIST"/>
    <property type="match status" value="1"/>
</dbReference>
<dbReference type="SMART" id="SM01204">
    <property type="entry name" value="FIST_C"/>
    <property type="match status" value="1"/>
</dbReference>
<dbReference type="GO" id="GO:0052621">
    <property type="term" value="F:diguanylate cyclase activity"/>
    <property type="evidence" value="ECO:0007669"/>
    <property type="project" value="TreeGrafter"/>
</dbReference>
<dbReference type="InterPro" id="IPR043128">
    <property type="entry name" value="Rev_trsase/Diguanyl_cyclase"/>
</dbReference>
<protein>
    <recommendedName>
        <fullName evidence="2">GGDEF domain-containing protein</fullName>
    </recommendedName>
</protein>
<dbReference type="InterPro" id="IPR029787">
    <property type="entry name" value="Nucleotide_cyclase"/>
</dbReference>